<dbReference type="STRING" id="580166.AUP43_07330"/>
<evidence type="ECO:0000256" key="1">
    <source>
        <dbReference type="SAM" id="Phobius"/>
    </source>
</evidence>
<name>A0A154W7G9_9PROT</name>
<keyword evidence="1" id="KW-1133">Transmembrane helix</keyword>
<dbReference type="OrthoDB" id="7360110at2"/>
<dbReference type="EMBL" id="LPXN01000098">
    <property type="protein sequence ID" value="KZD09423.1"/>
    <property type="molecule type" value="Genomic_DNA"/>
</dbReference>
<dbReference type="Proteomes" id="UP000076400">
    <property type="component" value="Unassembled WGS sequence"/>
</dbReference>
<sequence>MRAVKISIVIMSVLIVVGLAVIAVEMAGRMSGRKADPAVAATAIAAVPLSSFEDTKVALPPRTTLRQIIPAGDRAILHLDGPLGQDVLMVLDMATGRVLGSFTLEPTR</sequence>
<gene>
    <name evidence="2" type="ORF">AUP43_07330</name>
</gene>
<feature type="transmembrane region" description="Helical" evidence="1">
    <location>
        <begin position="6"/>
        <end position="24"/>
    </location>
</feature>
<evidence type="ECO:0000313" key="3">
    <source>
        <dbReference type="Proteomes" id="UP000076400"/>
    </source>
</evidence>
<protein>
    <submittedName>
        <fullName evidence="2">Uncharacterized protein</fullName>
    </submittedName>
</protein>
<keyword evidence="1" id="KW-0812">Transmembrane</keyword>
<dbReference type="RefSeq" id="WP_067554874.1">
    <property type="nucleotide sequence ID" value="NZ_LPXN01000098.1"/>
</dbReference>
<keyword evidence="1" id="KW-0472">Membrane</keyword>
<organism evidence="2 3">
    <name type="scientific">Oceanibaculum pacificum</name>
    <dbReference type="NCBI Taxonomy" id="580166"/>
    <lineage>
        <taxon>Bacteria</taxon>
        <taxon>Pseudomonadati</taxon>
        <taxon>Pseudomonadota</taxon>
        <taxon>Alphaproteobacteria</taxon>
        <taxon>Rhodospirillales</taxon>
        <taxon>Oceanibaculaceae</taxon>
        <taxon>Oceanibaculum</taxon>
    </lineage>
</organism>
<proteinExistence type="predicted"/>
<keyword evidence="3" id="KW-1185">Reference proteome</keyword>
<evidence type="ECO:0000313" key="2">
    <source>
        <dbReference type="EMBL" id="KZD09423.1"/>
    </source>
</evidence>
<comment type="caution">
    <text evidence="2">The sequence shown here is derived from an EMBL/GenBank/DDBJ whole genome shotgun (WGS) entry which is preliminary data.</text>
</comment>
<reference evidence="2 3" key="1">
    <citation type="submission" date="2015-12" db="EMBL/GenBank/DDBJ databases">
        <title>Genome sequence of Oceanibaculum pacificum MCCC 1A02656.</title>
        <authorList>
            <person name="Lu L."/>
            <person name="Lai Q."/>
            <person name="Shao Z."/>
            <person name="Qian P."/>
        </authorList>
    </citation>
    <scope>NUCLEOTIDE SEQUENCE [LARGE SCALE GENOMIC DNA]</scope>
    <source>
        <strain evidence="2 3">MCCC 1A02656</strain>
    </source>
</reference>
<accession>A0A154W7G9</accession>
<dbReference type="AlphaFoldDB" id="A0A154W7G9"/>